<evidence type="ECO:0000313" key="3">
    <source>
        <dbReference type="Proteomes" id="UP000829466"/>
    </source>
</evidence>
<feature type="region of interest" description="Disordered" evidence="1">
    <location>
        <begin position="1"/>
        <end position="21"/>
    </location>
</feature>
<evidence type="ECO:0000313" key="2">
    <source>
        <dbReference type="EMBL" id="UMO77217.1"/>
    </source>
</evidence>
<keyword evidence="3" id="KW-1185">Reference proteome</keyword>
<gene>
    <name evidence="2" type="ORF">SmaMPs15_000066</name>
</gene>
<evidence type="ECO:0000256" key="1">
    <source>
        <dbReference type="SAM" id="MobiDB-lite"/>
    </source>
</evidence>
<proteinExistence type="predicted"/>
<dbReference type="Proteomes" id="UP000829466">
    <property type="component" value="Segment"/>
</dbReference>
<accession>A0AAE9FNZ4</accession>
<organism evidence="2 3">
    <name type="scientific">Stenotrophomonas maltophilia phage vB_SmaM_Ps15</name>
    <dbReference type="NCBI Taxonomy" id="3071007"/>
    <lineage>
        <taxon>Viruses</taxon>
        <taxon>Duplodnaviria</taxon>
        <taxon>Heunggongvirae</taxon>
        <taxon>Uroviricota</taxon>
        <taxon>Caudoviricetes</taxon>
        <taxon>Menderavirus</taxon>
        <taxon>Menderavirus Ps15</taxon>
    </lineage>
</organism>
<protein>
    <submittedName>
        <fullName evidence="2">Uncharacterized protein</fullName>
    </submittedName>
</protein>
<feature type="compositionally biased region" description="Polar residues" evidence="1">
    <location>
        <begin position="9"/>
        <end position="18"/>
    </location>
</feature>
<sequence>MKKSVAFQERTSYNSGVKETTPLGDNMKIHLTLPEIAALIDHSPRVFASMTELKFDEHGYKVYSVPTADAWNAVQDELDRLEEAGHLNRDEE</sequence>
<reference evidence="2 3" key="1">
    <citation type="submission" date="2021-12" db="EMBL/GenBank/DDBJ databases">
        <title>Characterization of bacteriophage vB_SmaM_Ps15 infective to Stenotrophomonas maltophila clinical ocular isolates.</title>
        <authorList>
            <person name="Damnjanovic D."/>
            <person name="Vazquez-Campos X."/>
            <person name="Elliott L."/>
            <person name="Willcox M."/>
            <person name="Bridge W.J."/>
        </authorList>
    </citation>
    <scope>NUCLEOTIDE SEQUENCE [LARGE SCALE GENOMIC DNA]</scope>
</reference>
<name>A0AAE9FNZ4_9CAUD</name>
<dbReference type="EMBL" id="OL702939">
    <property type="protein sequence ID" value="UMO77217.1"/>
    <property type="molecule type" value="Genomic_DNA"/>
</dbReference>